<sequence length="67" mass="7711">MIVHHGINGYVHEPEDIKAIAKSVVKLIKDRELNLQFSRASYDILKNSYSKSKHLELLKKLYDSLGD</sequence>
<evidence type="ECO:0000313" key="1">
    <source>
        <dbReference type="EMBL" id="GAY76211.1"/>
    </source>
</evidence>
<comment type="caution">
    <text evidence="1">The sequence shown here is derived from an EMBL/GenBank/DDBJ whole genome shotgun (WGS) entry which is preliminary data.</text>
</comment>
<evidence type="ECO:0000313" key="2">
    <source>
        <dbReference type="Proteomes" id="UP000319716"/>
    </source>
</evidence>
<protein>
    <recommendedName>
        <fullName evidence="3">Glycosyltransferase</fullName>
    </recommendedName>
</protein>
<evidence type="ECO:0008006" key="3">
    <source>
        <dbReference type="Google" id="ProtNLM"/>
    </source>
</evidence>
<dbReference type="AlphaFoldDB" id="A0A4Y1ZBC2"/>
<reference evidence="1 2" key="1">
    <citation type="submission" date="2017-11" db="EMBL/GenBank/DDBJ databases">
        <title>Draft Genome Sequence of Sporolactobacillus inulinus NBRC 111894 Isolated from Koso, a Japanese Sugar-Vegetable Fermented Beverage.</title>
        <authorList>
            <person name="Chiou T.Y."/>
            <person name="Oshima K."/>
            <person name="Suda W."/>
            <person name="Hattori M."/>
            <person name="Takahashi T."/>
        </authorList>
    </citation>
    <scope>NUCLEOTIDE SEQUENCE [LARGE SCALE GENOMIC DNA]</scope>
    <source>
        <strain evidence="1 2">NBRC111894</strain>
    </source>
</reference>
<gene>
    <name evidence="1" type="ORF">NBRC111894_1765</name>
</gene>
<dbReference type="Proteomes" id="UP000319716">
    <property type="component" value="Unassembled WGS sequence"/>
</dbReference>
<dbReference type="SUPFAM" id="SSF53756">
    <property type="entry name" value="UDP-Glycosyltransferase/glycogen phosphorylase"/>
    <property type="match status" value="1"/>
</dbReference>
<accession>A0A4Y1ZBC2</accession>
<dbReference type="Gene3D" id="3.40.50.2000">
    <property type="entry name" value="Glycogen Phosphorylase B"/>
    <property type="match status" value="2"/>
</dbReference>
<organism evidence="1 2">
    <name type="scientific">Sporolactobacillus inulinus</name>
    <dbReference type="NCBI Taxonomy" id="2078"/>
    <lineage>
        <taxon>Bacteria</taxon>
        <taxon>Bacillati</taxon>
        <taxon>Bacillota</taxon>
        <taxon>Bacilli</taxon>
        <taxon>Bacillales</taxon>
        <taxon>Sporolactobacillaceae</taxon>
        <taxon>Sporolactobacillus</taxon>
    </lineage>
</organism>
<proteinExistence type="predicted"/>
<dbReference type="EMBL" id="BEXB01000012">
    <property type="protein sequence ID" value="GAY76211.1"/>
    <property type="molecule type" value="Genomic_DNA"/>
</dbReference>
<name>A0A4Y1ZBC2_9BACL</name>